<keyword evidence="3" id="KW-0436">Ligase</keyword>
<dbReference type="InterPro" id="IPR029069">
    <property type="entry name" value="HotDog_dom_sf"/>
</dbReference>
<name>A0AAC9KC40_9PROT</name>
<evidence type="ECO:0000313" key="4">
    <source>
        <dbReference type="Proteomes" id="UP000182373"/>
    </source>
</evidence>
<feature type="region of interest" description="Disordered" evidence="1">
    <location>
        <begin position="1"/>
        <end position="24"/>
    </location>
</feature>
<sequence length="125" mass="13459">MLLKDYDMNDSVSDDQQGTLPPPSRFEVAQDHPALAGHFPGRPLLPGVLLLDHALRSLKMDQAPVHIVSARFSMPVLPGDRVDISTKPATNGESAIILSTGSRVSLKARVRAMHPPTPQEGIGHV</sequence>
<organism evidence="3 4">
    <name type="scientific">Granulibacter bethesdensis</name>
    <dbReference type="NCBI Taxonomy" id="364410"/>
    <lineage>
        <taxon>Bacteria</taxon>
        <taxon>Pseudomonadati</taxon>
        <taxon>Pseudomonadota</taxon>
        <taxon>Alphaproteobacteria</taxon>
        <taxon>Acetobacterales</taxon>
        <taxon>Acetobacteraceae</taxon>
        <taxon>Granulibacter</taxon>
    </lineage>
</organism>
<dbReference type="Gene3D" id="3.10.129.10">
    <property type="entry name" value="Hotdog Thioesterase"/>
    <property type="match status" value="1"/>
</dbReference>
<reference evidence="4" key="1">
    <citation type="submission" date="2016-11" db="EMBL/GenBank/DDBJ databases">
        <title>Comparative genomic and phenotypic analysis of Granulibacter bethesdensis clinical isolates from patients with chronic granulomatous disease.</title>
        <authorList>
            <person name="Zarember K.A."/>
            <person name="Porcella S.F."/>
            <person name="Chu J."/>
            <person name="Ding L."/>
            <person name="Dahlstrom E."/>
            <person name="Barbian K."/>
            <person name="Martens C."/>
            <person name="Sykora L."/>
            <person name="Kramer S."/>
            <person name="Pettinato A.M."/>
            <person name="Hong H."/>
            <person name="Wald G."/>
            <person name="Berg L.J."/>
            <person name="Rogge L.S."/>
            <person name="Greenberg D.E."/>
            <person name="Falcone E.L."/>
            <person name="Neves J.F."/>
            <person name="Simoes M.J."/>
            <person name="Casal M."/>
            <person name="Rodriguez-Lopez F.C."/>
            <person name="Zelazny A."/>
            <person name="Gallin J.I."/>
            <person name="Holland S.M."/>
        </authorList>
    </citation>
    <scope>NUCLEOTIDE SEQUENCE [LARGE SCALE GENOMIC DNA]</scope>
    <source>
        <strain evidence="4">NIH9.1</strain>
    </source>
</reference>
<evidence type="ECO:0000256" key="1">
    <source>
        <dbReference type="SAM" id="MobiDB-lite"/>
    </source>
</evidence>
<dbReference type="Proteomes" id="UP000182373">
    <property type="component" value="Chromosome"/>
</dbReference>
<dbReference type="EMBL" id="CP018191">
    <property type="protein sequence ID" value="APH53258.1"/>
    <property type="molecule type" value="Genomic_DNA"/>
</dbReference>
<feature type="domain" description="ApeI dehydratase-like" evidence="2">
    <location>
        <begin position="25"/>
        <end position="90"/>
    </location>
</feature>
<dbReference type="InterPro" id="IPR054545">
    <property type="entry name" value="ApeI-like"/>
</dbReference>
<dbReference type="GO" id="GO:0016874">
    <property type="term" value="F:ligase activity"/>
    <property type="evidence" value="ECO:0007669"/>
    <property type="project" value="UniProtKB-KW"/>
</dbReference>
<proteinExistence type="predicted"/>
<evidence type="ECO:0000259" key="2">
    <source>
        <dbReference type="Pfam" id="PF22818"/>
    </source>
</evidence>
<evidence type="ECO:0000313" key="3">
    <source>
        <dbReference type="EMBL" id="APH53258.1"/>
    </source>
</evidence>
<protein>
    <submittedName>
        <fullName evidence="3">AMP-(Fatty)acid ligase</fullName>
    </submittedName>
</protein>
<dbReference type="AlphaFoldDB" id="A0AAC9KC40"/>
<accession>A0AAC9KC40</accession>
<gene>
    <name evidence="3" type="ORF">GbCGDNIH9_0036</name>
</gene>
<feature type="compositionally biased region" description="Polar residues" evidence="1">
    <location>
        <begin position="10"/>
        <end position="19"/>
    </location>
</feature>
<dbReference type="Pfam" id="PF22818">
    <property type="entry name" value="ApeI-like"/>
    <property type="match status" value="1"/>
</dbReference>
<dbReference type="SUPFAM" id="SSF54637">
    <property type="entry name" value="Thioesterase/thiol ester dehydrase-isomerase"/>
    <property type="match status" value="1"/>
</dbReference>